<sequence length="234" mass="26804">MANETLDPEAEYGRLAFDAFALEKWDYSAPTTSDQKQWEQLVYKYLALKPLERFPYHDSPLQGSDRGDLPSSEQIRRVLAPRQTLQERKISAHTEVDAQGVLDDANLYDFGPDWSRILVRIPELCDVLRGSVEDDYVRCIRQEGEAEDEMDLIDIRVVTRLYIADDQALREGRVKIFWLDSHGNCVWHNKIKPSSLMEFTGAMFDAPTLCDALSWVEGDPEGSKFEKGAELLFP</sequence>
<keyword evidence="2" id="KW-1185">Reference proteome</keyword>
<dbReference type="GeneID" id="85315394"/>
<dbReference type="AlphaFoldDB" id="A0AAJ0FC75"/>
<comment type="caution">
    <text evidence="1">The sequence shown here is derived from an EMBL/GenBank/DDBJ whole genome shotgun (WGS) entry which is preliminary data.</text>
</comment>
<dbReference type="EMBL" id="MU839049">
    <property type="protein sequence ID" value="KAK1761847.1"/>
    <property type="molecule type" value="Genomic_DNA"/>
</dbReference>
<accession>A0AAJ0FC75</accession>
<dbReference type="Proteomes" id="UP001244011">
    <property type="component" value="Unassembled WGS sequence"/>
</dbReference>
<reference evidence="1" key="1">
    <citation type="submission" date="2023-06" db="EMBL/GenBank/DDBJ databases">
        <title>Genome-scale phylogeny and comparative genomics of the fungal order Sordariales.</title>
        <authorList>
            <consortium name="Lawrence Berkeley National Laboratory"/>
            <person name="Hensen N."/>
            <person name="Bonometti L."/>
            <person name="Westerberg I."/>
            <person name="Brannstrom I.O."/>
            <person name="Guillou S."/>
            <person name="Cros-Aarteil S."/>
            <person name="Calhoun S."/>
            <person name="Haridas S."/>
            <person name="Kuo A."/>
            <person name="Mondo S."/>
            <person name="Pangilinan J."/>
            <person name="Riley R."/>
            <person name="Labutti K."/>
            <person name="Andreopoulos B."/>
            <person name="Lipzen A."/>
            <person name="Chen C."/>
            <person name="Yanf M."/>
            <person name="Daum C."/>
            <person name="Ng V."/>
            <person name="Clum A."/>
            <person name="Steindorff A."/>
            <person name="Ohm R."/>
            <person name="Martin F."/>
            <person name="Silar P."/>
            <person name="Natvig D."/>
            <person name="Lalanne C."/>
            <person name="Gautier V."/>
            <person name="Ament-Velasquez S.L."/>
            <person name="Kruys A."/>
            <person name="Hutchinson M.I."/>
            <person name="Powell A.J."/>
            <person name="Barry K."/>
            <person name="Miller A.N."/>
            <person name="Grigoriev I.V."/>
            <person name="Debuchy R."/>
            <person name="Gladieux P."/>
            <person name="Thoren M.H."/>
            <person name="Johannesson H."/>
        </authorList>
    </citation>
    <scope>NUCLEOTIDE SEQUENCE</scope>
    <source>
        <strain evidence="1">8032-3</strain>
    </source>
</reference>
<organism evidence="1 2">
    <name type="scientific">Phialemonium atrogriseum</name>
    <dbReference type="NCBI Taxonomy" id="1093897"/>
    <lineage>
        <taxon>Eukaryota</taxon>
        <taxon>Fungi</taxon>
        <taxon>Dikarya</taxon>
        <taxon>Ascomycota</taxon>
        <taxon>Pezizomycotina</taxon>
        <taxon>Sordariomycetes</taxon>
        <taxon>Sordariomycetidae</taxon>
        <taxon>Cephalothecales</taxon>
        <taxon>Cephalothecaceae</taxon>
        <taxon>Phialemonium</taxon>
    </lineage>
</organism>
<name>A0AAJ0FC75_9PEZI</name>
<dbReference type="RefSeq" id="XP_060278060.1">
    <property type="nucleotide sequence ID" value="XM_060432207.1"/>
</dbReference>
<protein>
    <submittedName>
        <fullName evidence="1">Uncharacterized protein</fullName>
    </submittedName>
</protein>
<proteinExistence type="predicted"/>
<gene>
    <name evidence="1" type="ORF">QBC33DRAFT_603747</name>
</gene>
<evidence type="ECO:0000313" key="2">
    <source>
        <dbReference type="Proteomes" id="UP001244011"/>
    </source>
</evidence>
<evidence type="ECO:0000313" key="1">
    <source>
        <dbReference type="EMBL" id="KAK1761847.1"/>
    </source>
</evidence>